<protein>
    <submittedName>
        <fullName evidence="2">Rv1355c family protein</fullName>
    </submittedName>
</protein>
<evidence type="ECO:0000259" key="1">
    <source>
        <dbReference type="Pfam" id="PF00899"/>
    </source>
</evidence>
<dbReference type="RefSeq" id="WP_369779754.1">
    <property type="nucleotide sequence ID" value="NZ_CP165727.1"/>
</dbReference>
<dbReference type="InterPro" id="IPR035985">
    <property type="entry name" value="Ubiquitin-activating_enz"/>
</dbReference>
<dbReference type="SUPFAM" id="SSF69572">
    <property type="entry name" value="Activating enzymes of the ubiquitin-like proteins"/>
    <property type="match status" value="1"/>
</dbReference>
<feature type="domain" description="THIF-type NAD/FAD binding fold" evidence="1">
    <location>
        <begin position="122"/>
        <end position="262"/>
    </location>
</feature>
<dbReference type="GO" id="GO:0061503">
    <property type="term" value="F:tRNA threonylcarbamoyladenosine dehydratase"/>
    <property type="evidence" value="ECO:0007669"/>
    <property type="project" value="TreeGrafter"/>
</dbReference>
<dbReference type="PANTHER" id="PTHR43267">
    <property type="entry name" value="TRNA THREONYLCARBAMOYLADENOSINE DEHYDRATASE"/>
    <property type="match status" value="1"/>
</dbReference>
<reference evidence="2" key="1">
    <citation type="submission" date="2024-08" db="EMBL/GenBank/DDBJ databases">
        <authorList>
            <person name="Yu S.T."/>
        </authorList>
    </citation>
    <scope>NUCLEOTIDE SEQUENCE</scope>
    <source>
        <strain evidence="2">R33</strain>
    </source>
</reference>
<dbReference type="SUPFAM" id="SSF55469">
    <property type="entry name" value="FMN-dependent nitroreductase-like"/>
    <property type="match status" value="1"/>
</dbReference>
<dbReference type="Pfam" id="PF00899">
    <property type="entry name" value="ThiF"/>
    <property type="match status" value="1"/>
</dbReference>
<dbReference type="PANTHER" id="PTHR43267:SF3">
    <property type="entry name" value="THIF PROTEIN"/>
    <property type="match status" value="1"/>
</dbReference>
<dbReference type="InterPro" id="IPR000594">
    <property type="entry name" value="ThiF_NAD_FAD-bd"/>
</dbReference>
<proteinExistence type="predicted"/>
<accession>A0AB39YGQ2</accession>
<dbReference type="GO" id="GO:0061504">
    <property type="term" value="P:cyclic threonylcarbamoyladenosine biosynthetic process"/>
    <property type="evidence" value="ECO:0007669"/>
    <property type="project" value="TreeGrafter"/>
</dbReference>
<sequence length="490" mass="53584">MSLETLISSLTAATADEDVPLRPTLYSLDDPAQRGALGALLERGEVAAVRNALAEQVAELLTARRPDWSPDADELAAAVEAHLGGRPASAYGSWAWYPWSRQLVHVLPRDEYRELRQSRNRYKITAEEQELLTGRTIAVIGLSVGAASAVTLAQEGVGSRFRLADFDRLSLSNLNRLRASVADVGLPKVVIAARQMYEIDPHLDIEAWPQGLTAENVDAFLTGGGRADLLVEECDDLYIKVYARERARAHRIPVLMETNERGMLDVERFDREPHRPLLHGLLSGVAAADLGALSTREKVPYVLRILEQERPSERFVPSLVEIGQTISSWPQLASGVALGAALVTDTARRLLLGTFTASGRWFVDPGELVRDGTETMLRSEGPPPAGEAREVAAREVTEREVTEREVTAPLRLPEAGRPLDEEAVRRLVSYGIQAPSGGNVQPWRFVSRGRVLECRLDDDPAPTLLDFERSASHLAIGAAAENIDLAARAA</sequence>
<dbReference type="InterPro" id="IPR045886">
    <property type="entry name" value="ThiF/MoeB/HesA"/>
</dbReference>
<dbReference type="GO" id="GO:0008641">
    <property type="term" value="F:ubiquitin-like modifier activating enzyme activity"/>
    <property type="evidence" value="ECO:0007669"/>
    <property type="project" value="InterPro"/>
</dbReference>
<organism evidence="2">
    <name type="scientific">Streptomyces sp. R33</name>
    <dbReference type="NCBI Taxonomy" id="3238629"/>
    <lineage>
        <taxon>Bacteria</taxon>
        <taxon>Bacillati</taxon>
        <taxon>Actinomycetota</taxon>
        <taxon>Actinomycetes</taxon>
        <taxon>Kitasatosporales</taxon>
        <taxon>Streptomycetaceae</taxon>
        <taxon>Streptomyces</taxon>
    </lineage>
</organism>
<dbReference type="NCBIfam" id="NF005901">
    <property type="entry name" value="PRK07877.1"/>
    <property type="match status" value="1"/>
</dbReference>
<dbReference type="CDD" id="cd01483">
    <property type="entry name" value="E1_enzyme_family"/>
    <property type="match status" value="1"/>
</dbReference>
<dbReference type="Gene3D" id="3.40.109.10">
    <property type="entry name" value="NADH Oxidase"/>
    <property type="match status" value="1"/>
</dbReference>
<dbReference type="GO" id="GO:0016491">
    <property type="term" value="F:oxidoreductase activity"/>
    <property type="evidence" value="ECO:0007669"/>
    <property type="project" value="InterPro"/>
</dbReference>
<dbReference type="InterPro" id="IPR000415">
    <property type="entry name" value="Nitroreductase-like"/>
</dbReference>
<dbReference type="Gene3D" id="3.40.50.720">
    <property type="entry name" value="NAD(P)-binding Rossmann-like Domain"/>
    <property type="match status" value="1"/>
</dbReference>
<gene>
    <name evidence="2" type="ORF">AB5J51_37180</name>
</gene>
<dbReference type="EMBL" id="CP165727">
    <property type="protein sequence ID" value="XDV68166.1"/>
    <property type="molecule type" value="Genomic_DNA"/>
</dbReference>
<name>A0AB39YGQ2_9ACTN</name>
<dbReference type="AlphaFoldDB" id="A0AB39YGQ2"/>
<evidence type="ECO:0000313" key="2">
    <source>
        <dbReference type="EMBL" id="XDV68166.1"/>
    </source>
</evidence>